<organism evidence="2 3">
    <name type="scientific">Pseudodesulfovibrio hydrargyri</name>
    <dbReference type="NCBI Taxonomy" id="2125990"/>
    <lineage>
        <taxon>Bacteria</taxon>
        <taxon>Pseudomonadati</taxon>
        <taxon>Thermodesulfobacteriota</taxon>
        <taxon>Desulfovibrionia</taxon>
        <taxon>Desulfovibrionales</taxon>
        <taxon>Desulfovibrionaceae</taxon>
    </lineage>
</organism>
<feature type="domain" description="Peptidase M14" evidence="1">
    <location>
        <begin position="121"/>
        <end position="216"/>
    </location>
</feature>
<evidence type="ECO:0000259" key="1">
    <source>
        <dbReference type="Pfam" id="PF00246"/>
    </source>
</evidence>
<dbReference type="EMBL" id="LKAQ01000004">
    <property type="protein sequence ID" value="OIQ49165.1"/>
    <property type="molecule type" value="Genomic_DNA"/>
</dbReference>
<gene>
    <name evidence="2" type="ORF">BerOc1_01089</name>
</gene>
<dbReference type="RefSeq" id="WP_071544714.1">
    <property type="nucleotide sequence ID" value="NZ_LKAQ01000004.1"/>
</dbReference>
<keyword evidence="2" id="KW-0121">Carboxypeptidase</keyword>
<comment type="caution">
    <text evidence="2">The sequence shown here is derived from an EMBL/GenBank/DDBJ whole genome shotgun (WGS) entry which is preliminary data.</text>
</comment>
<dbReference type="GO" id="GO:0006508">
    <property type="term" value="P:proteolysis"/>
    <property type="evidence" value="ECO:0007669"/>
    <property type="project" value="InterPro"/>
</dbReference>
<name>A0A1J5MRC6_9BACT</name>
<dbReference type="GO" id="GO:0004181">
    <property type="term" value="F:metallocarboxypeptidase activity"/>
    <property type="evidence" value="ECO:0007669"/>
    <property type="project" value="InterPro"/>
</dbReference>
<reference evidence="2 3" key="1">
    <citation type="submission" date="2015-09" db="EMBL/GenBank/DDBJ databases">
        <title>Genome of Desulfovibrio dechloracetivorans BerOc1, a mercury methylating strain isolated from highly hydrocarbons and metals contaminated coastal sediments.</title>
        <authorList>
            <person name="Goni Urriza M."/>
            <person name="Gassie C."/>
            <person name="Bouchez O."/>
            <person name="Klopp C."/>
            <person name="Ranchou-Peyruse A."/>
            <person name="Remy G."/>
        </authorList>
    </citation>
    <scope>NUCLEOTIDE SEQUENCE [LARGE SCALE GENOMIC DNA]</scope>
    <source>
        <strain evidence="2 3">BerOc1</strain>
    </source>
</reference>
<dbReference type="AlphaFoldDB" id="A0A1J5MRC6"/>
<dbReference type="OrthoDB" id="5490902at2"/>
<dbReference type="SUPFAM" id="SSF53187">
    <property type="entry name" value="Zn-dependent exopeptidases"/>
    <property type="match status" value="1"/>
</dbReference>
<evidence type="ECO:0000313" key="2">
    <source>
        <dbReference type="EMBL" id="OIQ49165.1"/>
    </source>
</evidence>
<proteinExistence type="predicted"/>
<dbReference type="GO" id="GO:0008270">
    <property type="term" value="F:zinc ion binding"/>
    <property type="evidence" value="ECO:0007669"/>
    <property type="project" value="InterPro"/>
</dbReference>
<dbReference type="Pfam" id="PF00246">
    <property type="entry name" value="Peptidase_M14"/>
    <property type="match status" value="1"/>
</dbReference>
<keyword evidence="2" id="KW-0378">Hydrolase</keyword>
<keyword evidence="2" id="KW-0645">Protease</keyword>
<sequence length="357" mass="39972">MIRADIDFPGANPNTAEAILRVGDRLVIKPFAEEPAGPAYTFMLRCRLIVEKPGPAVVEIDWDEPDYMHLRTSLYFSETGSPDWRVLSGSVVGETRCEFLFDQPPGTYEISLLPTYGLDRLDRLAEDCRGKVEAWTVGRTDEAAGVHSFRLGSGKEGRPVIVAVGRVHPYETAGSYCLEGVIRRYLEDRDYAGLLTGTFDWIVVPVASPEGVRKGFCRYSGSGGQGYDNCREVGPDDPFVRLLGELRTQEAVAGYLDIHNWMHQDRDGISYANCLDMLRFRRLLNARRPHDKPWRGTRGRMCMARKTRGVMRVMQRAGAFCLALEYPWGGRTVKDMAQLGQASALAFAGLVARRRRG</sequence>
<accession>A0A1J5MRC6</accession>
<evidence type="ECO:0000313" key="3">
    <source>
        <dbReference type="Proteomes" id="UP000181901"/>
    </source>
</evidence>
<protein>
    <submittedName>
        <fullName evidence="2">Zinc carboxypeptidase</fullName>
    </submittedName>
</protein>
<keyword evidence="3" id="KW-1185">Reference proteome</keyword>
<dbReference type="InterPro" id="IPR000834">
    <property type="entry name" value="Peptidase_M14"/>
</dbReference>
<dbReference type="Gene3D" id="3.40.630.10">
    <property type="entry name" value="Zn peptidases"/>
    <property type="match status" value="1"/>
</dbReference>
<dbReference type="Proteomes" id="UP000181901">
    <property type="component" value="Unassembled WGS sequence"/>
</dbReference>